<dbReference type="AlphaFoldDB" id="A0A183AZQ2"/>
<sequence length="126" mass="14628">MMGTHQLSKEQKTVRMNWFRTILARFDGGRLNAVWKIINRDETWVYSFDPETKQQSAQWAPVYGVPPYRIRRERSVITQMLAVFMTKNGHVATVPPVQQRTITRDWWATQCLPKVPELSPGAVQGL</sequence>
<dbReference type="GO" id="GO:0003676">
    <property type="term" value="F:nucleic acid binding"/>
    <property type="evidence" value="ECO:0007669"/>
    <property type="project" value="InterPro"/>
</dbReference>
<dbReference type="OrthoDB" id="10018757at2759"/>
<keyword evidence="2" id="KW-1185">Reference proteome</keyword>
<evidence type="ECO:0000313" key="3">
    <source>
        <dbReference type="WBParaSite" id="ECPE_0001247301-mRNA-1"/>
    </source>
</evidence>
<accession>A0A183AZQ2</accession>
<reference evidence="3" key="1">
    <citation type="submission" date="2016-06" db="UniProtKB">
        <authorList>
            <consortium name="WormBaseParasite"/>
        </authorList>
    </citation>
    <scope>IDENTIFICATION</scope>
</reference>
<dbReference type="Proteomes" id="UP000272942">
    <property type="component" value="Unassembled WGS sequence"/>
</dbReference>
<dbReference type="Gene3D" id="3.30.420.10">
    <property type="entry name" value="Ribonuclease H-like superfamily/Ribonuclease H"/>
    <property type="match status" value="1"/>
</dbReference>
<proteinExistence type="predicted"/>
<dbReference type="InterPro" id="IPR036397">
    <property type="entry name" value="RNaseH_sf"/>
</dbReference>
<dbReference type="EMBL" id="UZAN01052850">
    <property type="protein sequence ID" value="VDP89709.1"/>
    <property type="molecule type" value="Genomic_DNA"/>
</dbReference>
<protein>
    <submittedName>
        <fullName evidence="3">Transposase</fullName>
    </submittedName>
</protein>
<organism evidence="3">
    <name type="scientific">Echinostoma caproni</name>
    <dbReference type="NCBI Taxonomy" id="27848"/>
    <lineage>
        <taxon>Eukaryota</taxon>
        <taxon>Metazoa</taxon>
        <taxon>Spiralia</taxon>
        <taxon>Lophotrochozoa</taxon>
        <taxon>Platyhelminthes</taxon>
        <taxon>Trematoda</taxon>
        <taxon>Digenea</taxon>
        <taxon>Plagiorchiida</taxon>
        <taxon>Echinostomata</taxon>
        <taxon>Echinostomatoidea</taxon>
        <taxon>Echinostomatidae</taxon>
        <taxon>Echinostoma</taxon>
    </lineage>
</organism>
<evidence type="ECO:0000313" key="1">
    <source>
        <dbReference type="EMBL" id="VDP89709.1"/>
    </source>
</evidence>
<evidence type="ECO:0000313" key="2">
    <source>
        <dbReference type="Proteomes" id="UP000272942"/>
    </source>
</evidence>
<reference evidence="1 2" key="2">
    <citation type="submission" date="2018-11" db="EMBL/GenBank/DDBJ databases">
        <authorList>
            <consortium name="Pathogen Informatics"/>
        </authorList>
    </citation>
    <scope>NUCLEOTIDE SEQUENCE [LARGE SCALE GENOMIC DNA]</scope>
    <source>
        <strain evidence="1 2">Egypt</strain>
    </source>
</reference>
<gene>
    <name evidence="1" type="ORF">ECPE_LOCUS12437</name>
</gene>
<dbReference type="WBParaSite" id="ECPE_0001247301-mRNA-1">
    <property type="protein sequence ID" value="ECPE_0001247301-mRNA-1"/>
    <property type="gene ID" value="ECPE_0001247301"/>
</dbReference>
<name>A0A183AZQ2_9TREM</name>